<dbReference type="InterPro" id="IPR030852">
    <property type="entry name" value="RcsF"/>
</dbReference>
<keyword evidence="1" id="KW-0449">Lipoprotein</keyword>
<dbReference type="AlphaFoldDB" id="A0A1H7RZR2"/>
<proteinExistence type="predicted"/>
<organism evidence="1 2">
    <name type="scientific">Nitrosovibrio tenuis</name>
    <dbReference type="NCBI Taxonomy" id="1233"/>
    <lineage>
        <taxon>Bacteria</taxon>
        <taxon>Pseudomonadati</taxon>
        <taxon>Pseudomonadota</taxon>
        <taxon>Betaproteobacteria</taxon>
        <taxon>Nitrosomonadales</taxon>
        <taxon>Nitrosomonadaceae</taxon>
        <taxon>Nitrosovibrio</taxon>
    </lineage>
</organism>
<dbReference type="Proteomes" id="UP000198620">
    <property type="component" value="Unassembled WGS sequence"/>
</dbReference>
<dbReference type="EMBL" id="FOBH01000021">
    <property type="protein sequence ID" value="SEL64857.1"/>
    <property type="molecule type" value="Genomic_DNA"/>
</dbReference>
<dbReference type="STRING" id="1233.SAMN05216387_12113"/>
<dbReference type="PROSITE" id="PS51257">
    <property type="entry name" value="PROKAR_LIPOPROTEIN"/>
    <property type="match status" value="1"/>
</dbReference>
<dbReference type="GO" id="GO:0035556">
    <property type="term" value="P:intracellular signal transduction"/>
    <property type="evidence" value="ECO:0007669"/>
    <property type="project" value="InterPro"/>
</dbReference>
<evidence type="ECO:0000313" key="2">
    <source>
        <dbReference type="Proteomes" id="UP000198620"/>
    </source>
</evidence>
<dbReference type="OrthoDB" id="6636519at2"/>
<accession>A0A1H7RZR2</accession>
<dbReference type="Gene3D" id="3.30.110.70">
    <property type="entry name" value="Hypothetical protein apc22750. Chain B"/>
    <property type="match status" value="1"/>
</dbReference>
<dbReference type="GO" id="GO:0009279">
    <property type="term" value="C:cell outer membrane"/>
    <property type="evidence" value="ECO:0007669"/>
    <property type="project" value="InterPro"/>
</dbReference>
<protein>
    <submittedName>
        <fullName evidence="1">RcsF lipoprotein</fullName>
    </submittedName>
</protein>
<reference evidence="1 2" key="1">
    <citation type="submission" date="2016-10" db="EMBL/GenBank/DDBJ databases">
        <authorList>
            <person name="de Groot N.N."/>
        </authorList>
    </citation>
    <scope>NUCLEOTIDE SEQUENCE [LARGE SCALE GENOMIC DNA]</scope>
    <source>
        <strain evidence="1 2">Nv1</strain>
    </source>
</reference>
<name>A0A1H7RZR2_9PROT</name>
<sequence length="122" mass="13492">MIRHYALIVVLLLTGCAGLGQVERISDLSGEQLKQMRDIQLYDSDKGLNFRSHGRIKGLSCKGSGWSGYSREDSAMTQLKIKAVKVRANGILYPTCSHDASVDWGNNCWESWVCVGEAITVE</sequence>
<evidence type="ECO:0000313" key="1">
    <source>
        <dbReference type="EMBL" id="SEL64857.1"/>
    </source>
</evidence>
<gene>
    <name evidence="1" type="ORF">SAMN05216387_12113</name>
</gene>
<dbReference type="Pfam" id="PF16358">
    <property type="entry name" value="RcsF"/>
    <property type="match status" value="1"/>
</dbReference>
<keyword evidence="2" id="KW-1185">Reference proteome</keyword>